<name>A0A9K3GZ66_HELAN</name>
<proteinExistence type="predicted"/>
<dbReference type="AlphaFoldDB" id="A0A9K3GZ66"/>
<feature type="transmembrane region" description="Helical" evidence="1">
    <location>
        <begin position="36"/>
        <end position="55"/>
    </location>
</feature>
<dbReference type="Proteomes" id="UP000215914">
    <property type="component" value="Unassembled WGS sequence"/>
</dbReference>
<keyword evidence="1" id="KW-1133">Transmembrane helix</keyword>
<organism evidence="2 3">
    <name type="scientific">Helianthus annuus</name>
    <name type="common">Common sunflower</name>
    <dbReference type="NCBI Taxonomy" id="4232"/>
    <lineage>
        <taxon>Eukaryota</taxon>
        <taxon>Viridiplantae</taxon>
        <taxon>Streptophyta</taxon>
        <taxon>Embryophyta</taxon>
        <taxon>Tracheophyta</taxon>
        <taxon>Spermatophyta</taxon>
        <taxon>Magnoliopsida</taxon>
        <taxon>eudicotyledons</taxon>
        <taxon>Gunneridae</taxon>
        <taxon>Pentapetalae</taxon>
        <taxon>asterids</taxon>
        <taxon>campanulids</taxon>
        <taxon>Asterales</taxon>
        <taxon>Asteraceae</taxon>
        <taxon>Asteroideae</taxon>
        <taxon>Heliantheae alliance</taxon>
        <taxon>Heliantheae</taxon>
        <taxon>Helianthus</taxon>
    </lineage>
</organism>
<gene>
    <name evidence="2" type="ORF">HanXRQr2_Chr16g0754701</name>
</gene>
<keyword evidence="1" id="KW-0472">Membrane</keyword>
<evidence type="ECO:0000313" key="2">
    <source>
        <dbReference type="EMBL" id="KAF5760541.1"/>
    </source>
</evidence>
<evidence type="ECO:0000256" key="1">
    <source>
        <dbReference type="SAM" id="Phobius"/>
    </source>
</evidence>
<comment type="caution">
    <text evidence="2">The sequence shown here is derived from an EMBL/GenBank/DDBJ whole genome shotgun (WGS) entry which is preliminary data.</text>
</comment>
<sequence length="61" mass="6998">MLNIIILLTKLGIFTYIPLLKGFIKYLPNSQNQLHISPVFMKLLIYPFAIPFLILPPTSQP</sequence>
<dbReference type="Gramene" id="mRNA:HanXRQr2_Chr16g0754701">
    <property type="protein sequence ID" value="CDS:HanXRQr2_Chr16g0754701.1"/>
    <property type="gene ID" value="HanXRQr2_Chr16g0754701"/>
</dbReference>
<accession>A0A9K3GZ66</accession>
<evidence type="ECO:0000313" key="3">
    <source>
        <dbReference type="Proteomes" id="UP000215914"/>
    </source>
</evidence>
<feature type="transmembrane region" description="Helical" evidence="1">
    <location>
        <begin position="6"/>
        <end position="24"/>
    </location>
</feature>
<protein>
    <submittedName>
        <fullName evidence="2">Uncharacterized protein</fullName>
    </submittedName>
</protein>
<dbReference type="EMBL" id="MNCJ02000331">
    <property type="protein sequence ID" value="KAF5760541.1"/>
    <property type="molecule type" value="Genomic_DNA"/>
</dbReference>
<keyword evidence="1" id="KW-0812">Transmembrane</keyword>
<keyword evidence="3" id="KW-1185">Reference proteome</keyword>
<reference evidence="2" key="1">
    <citation type="journal article" date="2017" name="Nature">
        <title>The sunflower genome provides insights into oil metabolism, flowering and Asterid evolution.</title>
        <authorList>
            <person name="Badouin H."/>
            <person name="Gouzy J."/>
            <person name="Grassa C.J."/>
            <person name="Murat F."/>
            <person name="Staton S.E."/>
            <person name="Cottret L."/>
            <person name="Lelandais-Briere C."/>
            <person name="Owens G.L."/>
            <person name="Carrere S."/>
            <person name="Mayjonade B."/>
            <person name="Legrand L."/>
            <person name="Gill N."/>
            <person name="Kane N.C."/>
            <person name="Bowers J.E."/>
            <person name="Hubner S."/>
            <person name="Bellec A."/>
            <person name="Berard A."/>
            <person name="Berges H."/>
            <person name="Blanchet N."/>
            <person name="Boniface M.C."/>
            <person name="Brunel D."/>
            <person name="Catrice O."/>
            <person name="Chaidir N."/>
            <person name="Claudel C."/>
            <person name="Donnadieu C."/>
            <person name="Faraut T."/>
            <person name="Fievet G."/>
            <person name="Helmstetter N."/>
            <person name="King M."/>
            <person name="Knapp S.J."/>
            <person name="Lai Z."/>
            <person name="Le Paslier M.C."/>
            <person name="Lippi Y."/>
            <person name="Lorenzon L."/>
            <person name="Mandel J.R."/>
            <person name="Marage G."/>
            <person name="Marchand G."/>
            <person name="Marquand E."/>
            <person name="Bret-Mestries E."/>
            <person name="Morien E."/>
            <person name="Nambeesan S."/>
            <person name="Nguyen T."/>
            <person name="Pegot-Espagnet P."/>
            <person name="Pouilly N."/>
            <person name="Raftis F."/>
            <person name="Sallet E."/>
            <person name="Schiex T."/>
            <person name="Thomas J."/>
            <person name="Vandecasteele C."/>
            <person name="Vares D."/>
            <person name="Vear F."/>
            <person name="Vautrin S."/>
            <person name="Crespi M."/>
            <person name="Mangin B."/>
            <person name="Burke J.M."/>
            <person name="Salse J."/>
            <person name="Munos S."/>
            <person name="Vincourt P."/>
            <person name="Rieseberg L.H."/>
            <person name="Langlade N.B."/>
        </authorList>
    </citation>
    <scope>NUCLEOTIDE SEQUENCE</scope>
    <source>
        <tissue evidence="2">Leaves</tissue>
    </source>
</reference>
<reference evidence="2" key="2">
    <citation type="submission" date="2020-06" db="EMBL/GenBank/DDBJ databases">
        <title>Helianthus annuus Genome sequencing and assembly Release 2.</title>
        <authorList>
            <person name="Gouzy J."/>
            <person name="Langlade N."/>
            <person name="Munos S."/>
        </authorList>
    </citation>
    <scope>NUCLEOTIDE SEQUENCE</scope>
    <source>
        <tissue evidence="2">Leaves</tissue>
    </source>
</reference>